<feature type="domain" description="CcmH/CycL/Ccl2/NrfF N-terminal" evidence="9">
    <location>
        <begin position="18"/>
        <end position="135"/>
    </location>
</feature>
<comment type="caution">
    <text evidence="7">Lacks conserved residue(s) required for the propagation of feature annotation.</text>
</comment>
<dbReference type="CDD" id="cd16378">
    <property type="entry name" value="CcmH_N"/>
    <property type="match status" value="1"/>
</dbReference>
<keyword evidence="11" id="KW-1185">Reference proteome</keyword>
<evidence type="ECO:0000256" key="4">
    <source>
        <dbReference type="ARBA" id="ARBA00022729"/>
    </source>
</evidence>
<keyword evidence="4 7" id="KW-0732">Signal</keyword>
<dbReference type="InterPro" id="IPR011990">
    <property type="entry name" value="TPR-like_helical_dom_sf"/>
</dbReference>
<accession>A0ABV3Y2R0</accession>
<evidence type="ECO:0000256" key="8">
    <source>
        <dbReference type="SAM" id="MobiDB-lite"/>
    </source>
</evidence>
<dbReference type="Gene3D" id="1.10.8.640">
    <property type="entry name" value="Cytochrome C biogenesis protein"/>
    <property type="match status" value="1"/>
</dbReference>
<dbReference type="InterPro" id="IPR038297">
    <property type="entry name" value="CcmH/CycL/NrfF/Ccl2_sf"/>
</dbReference>
<feature type="region of interest" description="Disordered" evidence="8">
    <location>
        <begin position="195"/>
        <end position="241"/>
    </location>
</feature>
<feature type="transmembrane region" description="Helical" evidence="7">
    <location>
        <begin position="252"/>
        <end position="272"/>
    </location>
</feature>
<feature type="transmembrane region" description="Helical" evidence="7">
    <location>
        <begin position="12"/>
        <end position="31"/>
    </location>
</feature>
<keyword evidence="7" id="KW-0812">Transmembrane</keyword>
<evidence type="ECO:0000256" key="3">
    <source>
        <dbReference type="ARBA" id="ARBA00022723"/>
    </source>
</evidence>
<dbReference type="EMBL" id="JBFSHR010000027">
    <property type="protein sequence ID" value="MEX6429844.1"/>
    <property type="molecule type" value="Genomic_DNA"/>
</dbReference>
<evidence type="ECO:0000313" key="11">
    <source>
        <dbReference type="Proteomes" id="UP001560267"/>
    </source>
</evidence>
<dbReference type="PANTHER" id="PTHR47870">
    <property type="entry name" value="CYTOCHROME C-TYPE BIOGENESIS PROTEIN CCMH"/>
    <property type="match status" value="1"/>
</dbReference>
<dbReference type="Gene3D" id="1.25.40.10">
    <property type="entry name" value="Tetratricopeptide repeat domain"/>
    <property type="match status" value="1"/>
</dbReference>
<comment type="similarity">
    <text evidence="1 7">Belongs to the CcmH/CycL/Ccl2/NrfF family.</text>
</comment>
<evidence type="ECO:0000256" key="6">
    <source>
        <dbReference type="ARBA" id="ARBA00023004"/>
    </source>
</evidence>
<keyword evidence="6 7" id="KW-0408">Iron</keyword>
<keyword evidence="2 7" id="KW-0349">Heme</keyword>
<sequence length="414" mass="43375">MITHVTKPRRILFAWLALVLIAMASVGYAIVNTPSTSTAARIVTLEKEVRCPSCGNLAVYNSKTASSYSIADYIQHQVRAGASNQEIIDSLVASYGDTILMAPPANGVGLLLWLLPVVVGLVLAWEVYRSLSSRTGSQRRRTSALGSAVAIPTTAIDQPSTMRAPRGVDIGPAPSPGGLATERATSLGGVAAMLSPSAADESNREDDVGQPGSDHGSPSMGETTASRVRRGTGSGADGTPIVRRGRLFSRRLAQIGAALILVGVGALGTLLFTRSNATTAPSLAQQLASGEALAGLGAVKQARSEFQHILATYPSDPTALAYVGWIDFNLAKTKSAKADSIAVLAHAAQLGAYDASAQLYYGLALYYGEDKPIAAVEHLNRFLATHPSKPLVAQAYRLAKPAYLAAHRKIPTTF</sequence>
<keyword evidence="5" id="KW-0201">Cytochrome c-type biogenesis</keyword>
<name>A0ABV3Y2R0_9ACTN</name>
<dbReference type="PANTHER" id="PTHR47870:SF1">
    <property type="entry name" value="CYTOCHROME C-TYPE BIOGENESIS PROTEIN CCMH"/>
    <property type="match status" value="1"/>
</dbReference>
<dbReference type="SUPFAM" id="SSF48452">
    <property type="entry name" value="TPR-like"/>
    <property type="match status" value="1"/>
</dbReference>
<keyword evidence="7" id="KW-0472">Membrane</keyword>
<dbReference type="InterPro" id="IPR005616">
    <property type="entry name" value="CcmH/CycL/Ccl2/NrfF_N"/>
</dbReference>
<evidence type="ECO:0000259" key="9">
    <source>
        <dbReference type="Pfam" id="PF03918"/>
    </source>
</evidence>
<dbReference type="Proteomes" id="UP001560267">
    <property type="component" value="Unassembled WGS sequence"/>
</dbReference>
<proteinExistence type="inferred from homology"/>
<protein>
    <recommendedName>
        <fullName evidence="7">Cytochrome c-type biogenesis protein</fullName>
    </recommendedName>
</protein>
<dbReference type="RefSeq" id="WP_298404901.1">
    <property type="nucleotide sequence ID" value="NZ_JBFSHR010000027.1"/>
</dbReference>
<evidence type="ECO:0000256" key="7">
    <source>
        <dbReference type="RuleBase" id="RU364112"/>
    </source>
</evidence>
<evidence type="ECO:0000256" key="2">
    <source>
        <dbReference type="ARBA" id="ARBA00022617"/>
    </source>
</evidence>
<keyword evidence="3 7" id="KW-0479">Metal-binding</keyword>
<feature type="transmembrane region" description="Helical" evidence="7">
    <location>
        <begin position="110"/>
        <end position="131"/>
    </location>
</feature>
<evidence type="ECO:0000313" key="10">
    <source>
        <dbReference type="EMBL" id="MEX6429844.1"/>
    </source>
</evidence>
<organism evidence="10 11">
    <name type="scientific">Ferrimicrobium acidiphilum</name>
    <dbReference type="NCBI Taxonomy" id="121039"/>
    <lineage>
        <taxon>Bacteria</taxon>
        <taxon>Bacillati</taxon>
        <taxon>Actinomycetota</taxon>
        <taxon>Acidimicrobiia</taxon>
        <taxon>Acidimicrobiales</taxon>
        <taxon>Acidimicrobiaceae</taxon>
        <taxon>Ferrimicrobium</taxon>
    </lineage>
</organism>
<feature type="region of interest" description="Disordered" evidence="8">
    <location>
        <begin position="158"/>
        <end position="182"/>
    </location>
</feature>
<evidence type="ECO:0000256" key="5">
    <source>
        <dbReference type="ARBA" id="ARBA00022748"/>
    </source>
</evidence>
<comment type="caution">
    <text evidence="10">The sequence shown here is derived from an EMBL/GenBank/DDBJ whole genome shotgun (WGS) entry which is preliminary data.</text>
</comment>
<reference evidence="10 11" key="1">
    <citation type="submission" date="2024-07" db="EMBL/GenBank/DDBJ databases">
        <title>Draft Genome Sequence of Ferrimicrobium acidiphilum Strain YE2023, Isolated from a Pulp of Bioleach Reactor.</title>
        <authorList>
            <person name="Elkina Y.A."/>
            <person name="Bulaeva A.G."/>
            <person name="Beletsky A.V."/>
            <person name="Mardanov A.V."/>
        </authorList>
    </citation>
    <scope>NUCLEOTIDE SEQUENCE [LARGE SCALE GENOMIC DNA]</scope>
    <source>
        <strain evidence="10 11">YE2023</strain>
    </source>
</reference>
<dbReference type="InterPro" id="IPR051263">
    <property type="entry name" value="C-type_cytochrome_biogenesis"/>
</dbReference>
<comment type="function">
    <text evidence="7">Possible subunit of a heme lyase.</text>
</comment>
<gene>
    <name evidence="10" type="ORF">AB6A68_08340</name>
</gene>
<dbReference type="Pfam" id="PF03918">
    <property type="entry name" value="CcmH"/>
    <property type="match status" value="1"/>
</dbReference>
<evidence type="ECO:0000256" key="1">
    <source>
        <dbReference type="ARBA" id="ARBA00010342"/>
    </source>
</evidence>
<keyword evidence="7" id="KW-1133">Transmembrane helix</keyword>